<evidence type="ECO:0000259" key="2">
    <source>
        <dbReference type="PROSITE" id="PS50943"/>
    </source>
</evidence>
<sequence length="373" mass="42927">MQGLKFAENFSSRRKQLGMTQGDVAAYVGVSNAAVSKWEQGISYPDLSLLPKLATLLDVTIDALLGYEPQLTRAKIIELYQGFAKRMSEESFEQVQADIEAMLKEYYACYPFLIRIAQLYLNYFINARQPELVLQRIVELCERTVTHSGDYQMSQEAHMLHASVLLLSGKPQELLQHLGEGITIEYGTDQMIAQAHAMLGDMHKAQQMLQASVFQNIFSIISSETERLTFEVESPQRFDETVRRIEQIMKLYNTAGLNIHMALMFYYKAARGYMQQQRPKEALRMLECYYRACEGLTFPIQIRGDHYFDLVNDWIAQNIHLGPYAPRDEQAIKKDMLKLLQQDPSFVPLHDDPAFKALITNLRHVLKLKEENP</sequence>
<dbReference type="SMART" id="SM00530">
    <property type="entry name" value="HTH_XRE"/>
    <property type="match status" value="1"/>
</dbReference>
<feature type="domain" description="HTH cro/C1-type" evidence="2">
    <location>
        <begin position="14"/>
        <end position="64"/>
    </location>
</feature>
<reference evidence="3" key="1">
    <citation type="submission" date="2021-03" db="EMBL/GenBank/DDBJ databases">
        <title>Antimicrobial resistance genes in bacteria isolated from Japanese honey, and their potential for conferring macrolide and lincosamide resistance in the American foulbrood pathogen Paenibacillus larvae.</title>
        <authorList>
            <person name="Okamoto M."/>
            <person name="Kumagai M."/>
            <person name="Kanamori H."/>
            <person name="Takamatsu D."/>
        </authorList>
    </citation>
    <scope>NUCLEOTIDE SEQUENCE</scope>
    <source>
        <strain evidence="3">J40TS1</strain>
    </source>
</reference>
<dbReference type="RefSeq" id="WP_213519003.1">
    <property type="nucleotide sequence ID" value="NZ_BOSE01000009.1"/>
</dbReference>
<organism evidence="3 4">
    <name type="scientific">Paenibacillus montaniterrae</name>
    <dbReference type="NCBI Taxonomy" id="429341"/>
    <lineage>
        <taxon>Bacteria</taxon>
        <taxon>Bacillati</taxon>
        <taxon>Bacillota</taxon>
        <taxon>Bacilli</taxon>
        <taxon>Bacillales</taxon>
        <taxon>Paenibacillaceae</taxon>
        <taxon>Paenibacillus</taxon>
    </lineage>
</organism>
<dbReference type="Gene3D" id="1.10.260.40">
    <property type="entry name" value="lambda repressor-like DNA-binding domains"/>
    <property type="match status" value="1"/>
</dbReference>
<dbReference type="PROSITE" id="PS50943">
    <property type="entry name" value="HTH_CROC1"/>
    <property type="match status" value="1"/>
</dbReference>
<protein>
    <submittedName>
        <fullName evidence="3">Transcriptional regulator</fullName>
    </submittedName>
</protein>
<dbReference type="Proteomes" id="UP000683139">
    <property type="component" value="Unassembled WGS sequence"/>
</dbReference>
<evidence type="ECO:0000256" key="1">
    <source>
        <dbReference type="ARBA" id="ARBA00023125"/>
    </source>
</evidence>
<dbReference type="EMBL" id="BOSE01000009">
    <property type="protein sequence ID" value="GIP18492.1"/>
    <property type="molecule type" value="Genomic_DNA"/>
</dbReference>
<comment type="caution">
    <text evidence="3">The sequence shown here is derived from an EMBL/GenBank/DDBJ whole genome shotgun (WGS) entry which is preliminary data.</text>
</comment>
<accession>A0A919YSP0</accession>
<name>A0A919YSP0_9BACL</name>
<evidence type="ECO:0000313" key="3">
    <source>
        <dbReference type="EMBL" id="GIP18492.1"/>
    </source>
</evidence>
<keyword evidence="1" id="KW-0238">DNA-binding</keyword>
<dbReference type="AlphaFoldDB" id="A0A919YSP0"/>
<dbReference type="PANTHER" id="PTHR46558">
    <property type="entry name" value="TRACRIPTIONAL REGULATORY PROTEIN-RELATED-RELATED"/>
    <property type="match status" value="1"/>
</dbReference>
<proteinExistence type="predicted"/>
<dbReference type="PANTHER" id="PTHR46558:SF11">
    <property type="entry name" value="HTH-TYPE TRANSCRIPTIONAL REGULATOR XRE"/>
    <property type="match status" value="1"/>
</dbReference>
<keyword evidence="4" id="KW-1185">Reference proteome</keyword>
<dbReference type="InterPro" id="IPR011990">
    <property type="entry name" value="TPR-like_helical_dom_sf"/>
</dbReference>
<dbReference type="Gene3D" id="1.25.40.10">
    <property type="entry name" value="Tetratricopeptide repeat domain"/>
    <property type="match status" value="1"/>
</dbReference>
<dbReference type="InterPro" id="IPR010982">
    <property type="entry name" value="Lambda_DNA-bd_dom_sf"/>
</dbReference>
<evidence type="ECO:0000313" key="4">
    <source>
        <dbReference type="Proteomes" id="UP000683139"/>
    </source>
</evidence>
<dbReference type="GO" id="GO:0003677">
    <property type="term" value="F:DNA binding"/>
    <property type="evidence" value="ECO:0007669"/>
    <property type="project" value="UniProtKB-KW"/>
</dbReference>
<dbReference type="Pfam" id="PF01381">
    <property type="entry name" value="HTH_3"/>
    <property type="match status" value="1"/>
</dbReference>
<dbReference type="SUPFAM" id="SSF47413">
    <property type="entry name" value="lambda repressor-like DNA-binding domains"/>
    <property type="match status" value="1"/>
</dbReference>
<gene>
    <name evidence="3" type="ORF">J40TS1_41340</name>
</gene>
<dbReference type="InterPro" id="IPR001387">
    <property type="entry name" value="Cro/C1-type_HTH"/>
</dbReference>
<dbReference type="CDD" id="cd00093">
    <property type="entry name" value="HTH_XRE"/>
    <property type="match status" value="1"/>
</dbReference>